<organism evidence="1 2">
    <name type="scientific">Platysternon megacephalum</name>
    <name type="common">big-headed turtle</name>
    <dbReference type="NCBI Taxonomy" id="55544"/>
    <lineage>
        <taxon>Eukaryota</taxon>
        <taxon>Metazoa</taxon>
        <taxon>Chordata</taxon>
        <taxon>Craniata</taxon>
        <taxon>Vertebrata</taxon>
        <taxon>Euteleostomi</taxon>
        <taxon>Archelosauria</taxon>
        <taxon>Testudinata</taxon>
        <taxon>Testudines</taxon>
        <taxon>Cryptodira</taxon>
        <taxon>Durocryptodira</taxon>
        <taxon>Testudinoidea</taxon>
        <taxon>Platysternidae</taxon>
        <taxon>Platysternon</taxon>
    </lineage>
</organism>
<protein>
    <submittedName>
        <fullName evidence="1">Glucose-6-phosphate translocase</fullName>
    </submittedName>
</protein>
<dbReference type="AlphaFoldDB" id="A0A4D9DQ92"/>
<accession>A0A4D9DQ92</accession>
<evidence type="ECO:0000313" key="2">
    <source>
        <dbReference type="Proteomes" id="UP000297703"/>
    </source>
</evidence>
<sequence length="154" mass="17193">MCTNPTPPYTELGYQSERLGEERPLLNHFLHPARFSSLGSHHGIGQARPPACLPHESQWDHWLAVHEASVMPRSEWLEFAGGVTQSLTSGDTWERLCFLALTERVSVPSWLISQWSPCPQPLQCAFESNETSCSWASAPPAKELWEAQRGGEAP</sequence>
<proteinExistence type="predicted"/>
<comment type="caution">
    <text evidence="1">The sequence shown here is derived from an EMBL/GenBank/DDBJ whole genome shotgun (WGS) entry which is preliminary data.</text>
</comment>
<dbReference type="EMBL" id="QXTE01000344">
    <property type="protein sequence ID" value="TFJ99204.1"/>
    <property type="molecule type" value="Genomic_DNA"/>
</dbReference>
<dbReference type="Proteomes" id="UP000297703">
    <property type="component" value="Unassembled WGS sequence"/>
</dbReference>
<name>A0A4D9DQ92_9SAUR</name>
<keyword evidence="2" id="KW-1185">Reference proteome</keyword>
<evidence type="ECO:0000313" key="1">
    <source>
        <dbReference type="EMBL" id="TFJ99204.1"/>
    </source>
</evidence>
<reference evidence="1 2" key="2">
    <citation type="submission" date="2019-04" db="EMBL/GenBank/DDBJ databases">
        <title>The genome sequence of big-headed turtle.</title>
        <authorList>
            <person name="Gong S."/>
        </authorList>
    </citation>
    <scope>NUCLEOTIDE SEQUENCE [LARGE SCALE GENOMIC DNA]</scope>
    <source>
        <strain evidence="1">DO16091913</strain>
        <tissue evidence="1">Muscle</tissue>
    </source>
</reference>
<gene>
    <name evidence="1" type="ORF">DR999_PMT18780</name>
</gene>
<reference evidence="1 2" key="1">
    <citation type="submission" date="2019-04" db="EMBL/GenBank/DDBJ databases">
        <title>Draft genome of the big-headed turtle Platysternon megacephalum.</title>
        <authorList>
            <person name="Gong S."/>
        </authorList>
    </citation>
    <scope>NUCLEOTIDE SEQUENCE [LARGE SCALE GENOMIC DNA]</scope>
    <source>
        <strain evidence="1">DO16091913</strain>
        <tissue evidence="1">Muscle</tissue>
    </source>
</reference>